<dbReference type="EMBL" id="KI285618">
    <property type="protein sequence ID" value="ESA11794.1"/>
    <property type="molecule type" value="Genomic_DNA"/>
</dbReference>
<reference evidence="1" key="1">
    <citation type="submission" date="2013-07" db="EMBL/GenBank/DDBJ databases">
        <title>The genome of an arbuscular mycorrhizal fungus provides insights into the evolution of the oldest plant symbiosis.</title>
        <authorList>
            <consortium name="DOE Joint Genome Institute"/>
            <person name="Tisserant E."/>
            <person name="Malbreil M."/>
            <person name="Kuo A."/>
            <person name="Kohler A."/>
            <person name="Symeonidi A."/>
            <person name="Balestrini R."/>
            <person name="Charron P."/>
            <person name="Duensing N."/>
            <person name="Frei-dit-Frey N."/>
            <person name="Gianinazzi-Pearson V."/>
            <person name="Gilbert B."/>
            <person name="Handa Y."/>
            <person name="Hijri M."/>
            <person name="Kaul R."/>
            <person name="Kawaguchi M."/>
            <person name="Krajinski F."/>
            <person name="Lammers P."/>
            <person name="Lapierre D."/>
            <person name="Masclaux F.G."/>
            <person name="Murat C."/>
            <person name="Morin E."/>
            <person name="Ndikumana S."/>
            <person name="Pagni M."/>
            <person name="Petitpierre D."/>
            <person name="Requena N."/>
            <person name="Rosikiewicz P."/>
            <person name="Riley R."/>
            <person name="Saito K."/>
            <person name="San Clemente H."/>
            <person name="Shapiro H."/>
            <person name="van Tuinen D."/>
            <person name="Becard G."/>
            <person name="Bonfante P."/>
            <person name="Paszkowski U."/>
            <person name="Shachar-Hill Y."/>
            <person name="Young J.P."/>
            <person name="Sanders I.R."/>
            <person name="Henrissat B."/>
            <person name="Rensing S.A."/>
            <person name="Grigoriev I.V."/>
            <person name="Corradi N."/>
            <person name="Roux C."/>
            <person name="Martin F."/>
        </authorList>
    </citation>
    <scope>NUCLEOTIDE SEQUENCE</scope>
    <source>
        <strain evidence="1">DAOM 197198</strain>
    </source>
</reference>
<organism evidence="1">
    <name type="scientific">Rhizophagus irregularis (strain DAOM 181602 / DAOM 197198 / MUCL 43194)</name>
    <name type="common">Arbuscular mycorrhizal fungus</name>
    <name type="synonym">Glomus intraradices</name>
    <dbReference type="NCBI Taxonomy" id="747089"/>
    <lineage>
        <taxon>Eukaryota</taxon>
        <taxon>Fungi</taxon>
        <taxon>Fungi incertae sedis</taxon>
        <taxon>Mucoromycota</taxon>
        <taxon>Glomeromycotina</taxon>
        <taxon>Glomeromycetes</taxon>
        <taxon>Glomerales</taxon>
        <taxon>Glomeraceae</taxon>
        <taxon>Rhizophagus</taxon>
    </lineage>
</organism>
<gene>
    <name evidence="1" type="ORF">GLOINDRAFT_27882</name>
</gene>
<proteinExistence type="predicted"/>
<name>U9TUD1_RHIID</name>
<sequence length="80" mass="8860">MKLDPLEGTDDISFIKLSLIEKKCQICKSDQESGDTKNLKLSDTKGGIFLNDPILDCLEWCDVDDVPSSTRHAPFSTIEG</sequence>
<evidence type="ECO:0000313" key="1">
    <source>
        <dbReference type="EMBL" id="ESA11794.1"/>
    </source>
</evidence>
<accession>U9TUD1</accession>
<protein>
    <submittedName>
        <fullName evidence="1">Uncharacterized protein</fullName>
    </submittedName>
</protein>
<dbReference type="HOGENOM" id="CLU_2590969_0_0_1"/>
<dbReference type="AlphaFoldDB" id="U9TUD1"/>